<evidence type="ECO:0000313" key="7">
    <source>
        <dbReference type="Proteomes" id="UP000001798"/>
    </source>
</evidence>
<dbReference type="PANTHER" id="PTHR45626">
    <property type="entry name" value="TRANSCRIPTION TERMINATION FACTOR 2-RELATED"/>
    <property type="match status" value="1"/>
</dbReference>
<dbReference type="Proteomes" id="UP000001798">
    <property type="component" value="Chromosome 3"/>
</dbReference>
<feature type="region of interest" description="Disordered" evidence="4">
    <location>
        <begin position="1390"/>
        <end position="1409"/>
    </location>
</feature>
<keyword evidence="1" id="KW-0547">Nucleotide-binding</keyword>
<feature type="compositionally biased region" description="Acidic residues" evidence="4">
    <location>
        <begin position="1289"/>
        <end position="1304"/>
    </location>
</feature>
<dbReference type="GeneID" id="5435459"/>
<evidence type="ECO:0000256" key="2">
    <source>
        <dbReference type="ARBA" id="ARBA00022801"/>
    </source>
</evidence>
<dbReference type="PROSITE" id="PS51194">
    <property type="entry name" value="HELICASE_CTER"/>
    <property type="match status" value="1"/>
</dbReference>
<feature type="domain" description="Helicase C-terminal" evidence="5">
    <location>
        <begin position="970"/>
        <end position="1129"/>
    </location>
</feature>
<dbReference type="CDD" id="cd18793">
    <property type="entry name" value="SF2_C_SNF"/>
    <property type="match status" value="1"/>
</dbReference>
<evidence type="ECO:0000259" key="5">
    <source>
        <dbReference type="PROSITE" id="PS51194"/>
    </source>
</evidence>
<organism evidence="6 7">
    <name type="scientific">Botryotinia fuckeliana (strain B05.10)</name>
    <name type="common">Noble rot fungus</name>
    <name type="synonym">Botrytis cinerea</name>
    <dbReference type="NCBI Taxonomy" id="332648"/>
    <lineage>
        <taxon>Eukaryota</taxon>
        <taxon>Fungi</taxon>
        <taxon>Dikarya</taxon>
        <taxon>Ascomycota</taxon>
        <taxon>Pezizomycotina</taxon>
        <taxon>Leotiomycetes</taxon>
        <taxon>Helotiales</taxon>
        <taxon>Sclerotiniaceae</taxon>
        <taxon>Botrytis</taxon>
    </lineage>
</organism>
<dbReference type="GO" id="GO:0016787">
    <property type="term" value="F:hydrolase activity"/>
    <property type="evidence" value="ECO:0007669"/>
    <property type="project" value="UniProtKB-KW"/>
</dbReference>
<dbReference type="GO" id="GO:0008094">
    <property type="term" value="F:ATP-dependent activity, acting on DNA"/>
    <property type="evidence" value="ECO:0007669"/>
    <property type="project" value="TreeGrafter"/>
</dbReference>
<keyword evidence="7" id="KW-1185">Reference proteome</keyword>
<feature type="compositionally biased region" description="Basic and acidic residues" evidence="4">
    <location>
        <begin position="1491"/>
        <end position="1501"/>
    </location>
</feature>
<feature type="compositionally biased region" description="Basic and acidic residues" evidence="4">
    <location>
        <begin position="1367"/>
        <end position="1376"/>
    </location>
</feature>
<dbReference type="SUPFAM" id="SSF52540">
    <property type="entry name" value="P-loop containing nucleoside triphosphate hydrolases"/>
    <property type="match status" value="2"/>
</dbReference>
<dbReference type="InterPro" id="IPR000330">
    <property type="entry name" value="SNF2_N"/>
</dbReference>
<proteinExistence type="predicted"/>
<dbReference type="PANTHER" id="PTHR45626:SF51">
    <property type="entry name" value="SNF2-RELATED DOMAIN-CONTAINING PROTEIN"/>
    <property type="match status" value="1"/>
</dbReference>
<dbReference type="GO" id="GO:0005524">
    <property type="term" value="F:ATP binding"/>
    <property type="evidence" value="ECO:0007669"/>
    <property type="project" value="UniProtKB-KW"/>
</dbReference>
<dbReference type="VEuPathDB" id="FungiDB:Bcin03g08580"/>
<feature type="compositionally biased region" description="Low complexity" evidence="4">
    <location>
        <begin position="1481"/>
        <end position="1490"/>
    </location>
</feature>
<dbReference type="OrthoDB" id="2801544at2759"/>
<sequence>MAPPTPSSDDPLKAKRSIGMKSIWSNMKKGTAKQDPNQKKLSAQQIVSDSSFAVVSPPSQDSMKGSTNSCFSDLTNYIPAGSIRIQKHECSLLKEEAFACRSWHAFHLPTDMNNFQQSILYLPNTVQGQLLRSAALVKYTGIHDAGWIRMEFKAKDQNSGQVRVYVLPDDIGNSVLDSSTKQLRKGMQALLGKLDISNATWQGTWSDDTPIQYINSDLDEVESTDVISLFDMINNLPSTRPDPSVVKGNHFVQDAMRSLLAGNVQGLHPDTQMHPFQCQTAAMMLQRETTPRYILDPRLREIKDQHGRKFYCDLSASVCLREVRLYEAPRGGICAENTGLGKTLICLALISSTKYLRPQMPVENSATSIPKRKKTGSLLDMCASTIGRQGIPWELVLGKTESEGELGFSQMHVALNRGIGYYWHQCNPPCCQTRHLFPTKRKIWLIKSTIVVVPPNSVHQWKSEIQKHTIGLSYMVINDARIQVPPAHELAKYDIIIFSRSRFEREAGEKDLLMPQITITCKHRSGGLAASRCSCNISPEKGPVNVFGYHSPLRDIHFKRLIIDEGHGFGNVTTSINPNAAIMLELLRLDARWIISGTPTNGLHGNDIEFSRTHELRSREVKPMSLENFKTPPEKSIANSNGVSIEQEIKDLERLGDILKSCLKARPWANTAVAGDQASWLDLVIKPRYNRQIHGDPEILKSTLKSMIIRHTARDITGQLRLPRLNKRIVYLEGCFQNKLSLNIFSMMITINAVTSEREGIDYLFHPKNRRALLNLFSNLRQASFTWSGYTKAMIENSIQTAEKFLAKGDIDPEDKELLREAIRTGELALSNGIFTAVIQLHEMAMYVDNPLQDEIRRAWALDYHDGCPTLMSASMICAAKKSFHIYQRRGLDDLFESSFDIAKLNNIGENLMRRIAVDADVELDGFRLTQAGFTEHRPRAIPDTATSSKNLMWKDSTITSTASSKLSYLMDQVFLHHKNEKIIIFHEAENVGHYIAQALKCVNIEHLVYTKRDSTSERSKCVAKFNSVKSFRVILMDVNEAASDLDMSAASRLYFVSPVFSPQVEAQAIKRSHRIGQLRPVHVETLVLKGSIEEVILTRRDKLNDQEHMHLKNILDDQTIYDWIKDARFYPIASGKLSGPEQLAPLSYPQLAFEIFKNPPNDPAIPRFSETTSRTPEPLRLHFAQSRRLILIDDDDTYFTGRYGNLHHRLGREISNYILDIYRRGLRERVHEQEIGLNSWIDDLMDSHQMVHVSTGHKTGSSHSAPGFRFGTRIQPELTKDPGQPLFDGEEADENDHTNEEDDLKSVRTKHMKTRSTGDDRHNESVMQSEVSRVLAQREVQKDYREETEQDGGKQSEGNHSFSRIRALEDRTKKNSDTSFLMGMFGIPGANRSSGGGPSSNGPSAPSVFGRSAFPTSVLEPSFRESLRYAQATNGAPTYVPRSTRLTTDQLPNEELAAEITESVADEVDEDVEDAEVADAAESAVTSAEFDTHHGNLYDA</sequence>
<dbReference type="EMBL" id="CP009807">
    <property type="protein sequence ID" value="ATZ48670.1"/>
    <property type="molecule type" value="Genomic_DNA"/>
</dbReference>
<gene>
    <name evidence="6" type="ORF">BCIN_03g08580</name>
</gene>
<feature type="region of interest" description="Disordered" evidence="4">
    <location>
        <begin position="1480"/>
        <end position="1501"/>
    </location>
</feature>
<reference evidence="6 7" key="2">
    <citation type="journal article" date="2012" name="Eukaryot. Cell">
        <title>Genome update of Botrytis cinerea strains B05.10 and T4.</title>
        <authorList>
            <person name="Staats M."/>
            <person name="van Kan J.A."/>
        </authorList>
    </citation>
    <scope>NUCLEOTIDE SEQUENCE [LARGE SCALE GENOMIC DNA]</scope>
    <source>
        <strain evidence="6 7">B05.10</strain>
    </source>
</reference>
<dbReference type="RefSeq" id="XP_024547993.1">
    <property type="nucleotide sequence ID" value="XM_024692218.1"/>
</dbReference>
<keyword evidence="2" id="KW-0378">Hydrolase</keyword>
<feature type="region of interest" description="Disordered" evidence="4">
    <location>
        <begin position="1255"/>
        <end position="1376"/>
    </location>
</feature>
<keyword evidence="3" id="KW-0067">ATP-binding</keyword>
<evidence type="ECO:0000256" key="3">
    <source>
        <dbReference type="ARBA" id="ARBA00022840"/>
    </source>
</evidence>
<dbReference type="GO" id="GO:0005634">
    <property type="term" value="C:nucleus"/>
    <property type="evidence" value="ECO:0007669"/>
    <property type="project" value="TreeGrafter"/>
</dbReference>
<reference evidence="6 7" key="3">
    <citation type="journal article" date="2017" name="Mol. Plant Pathol.">
        <title>A gapless genome sequence of the fungus Botrytis cinerea.</title>
        <authorList>
            <person name="Van Kan J.A."/>
            <person name="Stassen J.H."/>
            <person name="Mosbach A."/>
            <person name="Van Der Lee T.A."/>
            <person name="Faino L."/>
            <person name="Farmer A.D."/>
            <person name="Papasotiriou D.G."/>
            <person name="Zhou S."/>
            <person name="Seidl M.F."/>
            <person name="Cottam E."/>
            <person name="Edel D."/>
            <person name="Hahn M."/>
            <person name="Schwartz D.C."/>
            <person name="Dietrich R.A."/>
            <person name="Widdison S."/>
            <person name="Scalliet G."/>
        </authorList>
    </citation>
    <scope>NUCLEOTIDE SEQUENCE [LARGE SCALE GENOMIC DNA]</scope>
    <source>
        <strain evidence="6 7">B05.10</strain>
    </source>
</reference>
<evidence type="ECO:0000256" key="1">
    <source>
        <dbReference type="ARBA" id="ARBA00022741"/>
    </source>
</evidence>
<dbReference type="InterPro" id="IPR050628">
    <property type="entry name" value="SNF2_RAD54_helicase_TF"/>
</dbReference>
<dbReference type="InterPro" id="IPR049730">
    <property type="entry name" value="SNF2/RAD54-like_C"/>
</dbReference>
<name>A0A384JDV5_BOTFB</name>
<dbReference type="InterPro" id="IPR027417">
    <property type="entry name" value="P-loop_NTPase"/>
</dbReference>
<evidence type="ECO:0000313" key="6">
    <source>
        <dbReference type="EMBL" id="ATZ48670.1"/>
    </source>
</evidence>
<dbReference type="Pfam" id="PF00176">
    <property type="entry name" value="SNF2-rel_dom"/>
    <property type="match status" value="1"/>
</dbReference>
<evidence type="ECO:0000256" key="4">
    <source>
        <dbReference type="SAM" id="MobiDB-lite"/>
    </source>
</evidence>
<protein>
    <recommendedName>
        <fullName evidence="5">Helicase C-terminal domain-containing protein</fullName>
    </recommendedName>
</protein>
<dbReference type="Pfam" id="PF00271">
    <property type="entry name" value="Helicase_C"/>
    <property type="match status" value="1"/>
</dbReference>
<accession>A0A384JDV5</accession>
<dbReference type="Gene3D" id="3.40.50.300">
    <property type="entry name" value="P-loop containing nucleotide triphosphate hydrolases"/>
    <property type="match status" value="2"/>
</dbReference>
<feature type="compositionally biased region" description="Basic and acidic residues" evidence="4">
    <location>
        <begin position="1340"/>
        <end position="1355"/>
    </location>
</feature>
<dbReference type="GO" id="GO:0006281">
    <property type="term" value="P:DNA repair"/>
    <property type="evidence" value="ECO:0007669"/>
    <property type="project" value="TreeGrafter"/>
</dbReference>
<reference evidence="6 7" key="1">
    <citation type="journal article" date="2011" name="PLoS Genet.">
        <title>Genomic analysis of the necrotrophic fungal pathogens Sclerotinia sclerotiorum and Botrytis cinerea.</title>
        <authorList>
            <person name="Amselem J."/>
            <person name="Cuomo C.A."/>
            <person name="van Kan J.A."/>
            <person name="Viaud M."/>
            <person name="Benito E.P."/>
            <person name="Couloux A."/>
            <person name="Coutinho P.M."/>
            <person name="de Vries R.P."/>
            <person name="Dyer P.S."/>
            <person name="Fillinger S."/>
            <person name="Fournier E."/>
            <person name="Gout L."/>
            <person name="Hahn M."/>
            <person name="Kohn L."/>
            <person name="Lapalu N."/>
            <person name="Plummer K.M."/>
            <person name="Pradier J.M."/>
            <person name="Quevillon E."/>
            <person name="Sharon A."/>
            <person name="Simon A."/>
            <person name="ten Have A."/>
            <person name="Tudzynski B."/>
            <person name="Tudzynski P."/>
            <person name="Wincker P."/>
            <person name="Andrew M."/>
            <person name="Anthouard V."/>
            <person name="Beever R.E."/>
            <person name="Beffa R."/>
            <person name="Benoit I."/>
            <person name="Bouzid O."/>
            <person name="Brault B."/>
            <person name="Chen Z."/>
            <person name="Choquer M."/>
            <person name="Collemare J."/>
            <person name="Cotton P."/>
            <person name="Danchin E.G."/>
            <person name="Da Silva C."/>
            <person name="Gautier A."/>
            <person name="Giraud C."/>
            <person name="Giraud T."/>
            <person name="Gonzalez C."/>
            <person name="Grossetete S."/>
            <person name="Guldener U."/>
            <person name="Henrissat B."/>
            <person name="Howlett B.J."/>
            <person name="Kodira C."/>
            <person name="Kretschmer M."/>
            <person name="Lappartient A."/>
            <person name="Leroch M."/>
            <person name="Levis C."/>
            <person name="Mauceli E."/>
            <person name="Neuveglise C."/>
            <person name="Oeser B."/>
            <person name="Pearson M."/>
            <person name="Poulain J."/>
            <person name="Poussereau N."/>
            <person name="Quesneville H."/>
            <person name="Rascle C."/>
            <person name="Schumacher J."/>
            <person name="Segurens B."/>
            <person name="Sexton A."/>
            <person name="Silva E."/>
            <person name="Sirven C."/>
            <person name="Soanes D.M."/>
            <person name="Talbot N.J."/>
            <person name="Templeton M."/>
            <person name="Yandava C."/>
            <person name="Yarden O."/>
            <person name="Zeng Q."/>
            <person name="Rollins J.A."/>
            <person name="Lebrun M.H."/>
            <person name="Dickman M."/>
        </authorList>
    </citation>
    <scope>NUCLEOTIDE SEQUENCE [LARGE SCALE GENOMIC DNA]</scope>
    <source>
        <strain evidence="6 7">B05.10</strain>
    </source>
</reference>
<dbReference type="InterPro" id="IPR001650">
    <property type="entry name" value="Helicase_C-like"/>
</dbReference>
<dbReference type="KEGG" id="bfu:BCIN_03g08580"/>
<feature type="region of interest" description="Disordered" evidence="4">
    <location>
        <begin position="23"/>
        <end position="42"/>
    </location>
</feature>